<evidence type="ECO:0000313" key="1">
    <source>
        <dbReference type="EMBL" id="MDN7569918.1"/>
    </source>
</evidence>
<dbReference type="AlphaFoldDB" id="A0AAP4R9D6"/>
<proteinExistence type="predicted"/>
<dbReference type="Proteomes" id="UP001172109">
    <property type="component" value="Unassembled WGS sequence"/>
</dbReference>
<reference evidence="1" key="1">
    <citation type="submission" date="2023-07" db="EMBL/GenBank/DDBJ databases">
        <title>A collection of bacterial strains from the Burkholderia cepacia Research Laboratory and Repository.</title>
        <authorList>
            <person name="Lipuma J."/>
            <person name="Spilker T."/>
            <person name="Caverly L."/>
        </authorList>
    </citation>
    <scope>NUCLEOTIDE SEQUENCE</scope>
    <source>
        <strain evidence="1">AU44979</strain>
    </source>
</reference>
<dbReference type="EMBL" id="JAUJQS010000043">
    <property type="protein sequence ID" value="MDN7569918.1"/>
    <property type="molecule type" value="Genomic_DNA"/>
</dbReference>
<accession>A0AAP4R9D6</accession>
<evidence type="ECO:0000313" key="2">
    <source>
        <dbReference type="Proteomes" id="UP001172109"/>
    </source>
</evidence>
<gene>
    <name evidence="1" type="ORF">QZM56_36015</name>
</gene>
<comment type="caution">
    <text evidence="1">The sequence shown here is derived from an EMBL/GenBank/DDBJ whole genome shotgun (WGS) entry which is preliminary data.</text>
</comment>
<organism evidence="1 2">
    <name type="scientific">Burkholderia contaminans</name>
    <dbReference type="NCBI Taxonomy" id="488447"/>
    <lineage>
        <taxon>Bacteria</taxon>
        <taxon>Pseudomonadati</taxon>
        <taxon>Pseudomonadota</taxon>
        <taxon>Betaproteobacteria</taxon>
        <taxon>Burkholderiales</taxon>
        <taxon>Burkholderiaceae</taxon>
        <taxon>Burkholderia</taxon>
        <taxon>Burkholderia cepacia complex</taxon>
    </lineage>
</organism>
<name>A0AAP4R9D6_9BURK</name>
<sequence>MEKSDVFHQTCVAGHGFEGVIASTSVPFICCRSTGEGVPLHLAVLKRTAVPPHDPGAAREGWWLLRGENELGIFLAGFNAADAAQLADEFGIPTVTAERDSPAVRQEYFLSSPAWDGLRSWVEQEQRSGAQSEHHASRRAWWYARAVQQLDVLKRIEVQTG</sequence>
<protein>
    <submittedName>
        <fullName evidence="1">Uncharacterized protein</fullName>
    </submittedName>
</protein>
<dbReference type="RefSeq" id="WP_025496475.1">
    <property type="nucleotide sequence ID" value="NZ_JAUJQS010000043.1"/>
</dbReference>